<dbReference type="PROSITE" id="PS50017">
    <property type="entry name" value="DEATH_DOMAIN"/>
    <property type="match status" value="2"/>
</dbReference>
<dbReference type="Pfam" id="PF00531">
    <property type="entry name" value="Death"/>
    <property type="match status" value="2"/>
</dbReference>
<evidence type="ECO:0000256" key="1">
    <source>
        <dbReference type="SAM" id="Coils"/>
    </source>
</evidence>
<dbReference type="CDD" id="cd01670">
    <property type="entry name" value="Death"/>
    <property type="match status" value="1"/>
</dbReference>
<organism evidence="3 4">
    <name type="scientific">Adineta steineri</name>
    <dbReference type="NCBI Taxonomy" id="433720"/>
    <lineage>
        <taxon>Eukaryota</taxon>
        <taxon>Metazoa</taxon>
        <taxon>Spiralia</taxon>
        <taxon>Gnathifera</taxon>
        <taxon>Rotifera</taxon>
        <taxon>Eurotatoria</taxon>
        <taxon>Bdelloidea</taxon>
        <taxon>Adinetida</taxon>
        <taxon>Adinetidae</taxon>
        <taxon>Adineta</taxon>
    </lineage>
</organism>
<dbReference type="PANTHER" id="PTHR28336">
    <property type="entry name" value="BA1-643"/>
    <property type="match status" value="1"/>
</dbReference>
<dbReference type="InterPro" id="IPR000488">
    <property type="entry name" value="Death_dom"/>
</dbReference>
<dbReference type="Proteomes" id="UP000663845">
    <property type="component" value="Unassembled WGS sequence"/>
</dbReference>
<sequence>MAITVLDKPLNDLRQEITALRQGNLSRDYDTNKLATIITISRDSLRETELFQKQLLQQLQKFEISLADINEILRANIEQKTQLDQQQQLDDNNNNNIETRAKLMELNAEALECRAAAVQLQQEARIAIAKAAELEKRAKDELAQQAVEMKIKQEEIERTRAEELERRVRFEEEQRLKELQREREQQERLAAMTKVQQQQQHKEDDYDNYTTRDFMHDDQCPQCIVRSPSNTKSIPLSITFLNVSETENLLDSQEELISTPIQVKFESQENNQDYILFSIPYIIKRSNHRENIIKIRQPNGIWISTETNESMFDAHKEKRFVECKLNQSTACAVVSRLRLDTILINKKSSGRFISNADSRVTLQWPKDVSQTNIRINLRVQPVDLPAFTQFSENFSHESEGLLGVGPIIDLDCDDITLLKPIQFKLPILLPTKKNEGSMKSSGIDSQRTVTNQTTQDIILQQQQSIFKSMLGEDSNNDRLILLYCNQNENTWHIDTNVSITDTKTHDIVTTDLKCLHPRMIIARCDKQLTSTKKIQTAIKLLEQSLSQRSVSLMVRRRLSNVNEICFVCCSSQRTNTVNDDLQQENYTNDDEQFKELTLQEGQLLELRFRGNVLPNDYHQQSYSFAFNTNFPYYFQTNVSQTDKYSQHFSPFFYGFVQIFSKQKVLRAVPKETDKKKQQTETLKQEWHDVDVCLAELVVRLPKPTEETGIPTTKTLPTFTVEGIITPALFRDISASLHGDEWRWLARRLGMTRIRIEAIEHDHHDDASYYMLFAWFKRVPRSTDKVSLLINALVNINRWDLAQDLQAIKDEKRQEQKTSSKDDQLRSFYVPFNRICQRDECIRIWKQIARELMLTNDDIEHIERQYPSKEERCLRSLEHWASNNAQADITNLARIMRSLGFKSLARELDNMA</sequence>
<dbReference type="Gene3D" id="1.10.533.10">
    <property type="entry name" value="Death Domain, Fas"/>
    <property type="match status" value="2"/>
</dbReference>
<name>A0A814N155_9BILA</name>
<gene>
    <name evidence="3" type="ORF">JYZ213_LOCUS20525</name>
</gene>
<keyword evidence="1" id="KW-0175">Coiled coil</keyword>
<dbReference type="PANTHER" id="PTHR28336:SF4">
    <property type="entry name" value="DEATH DOMAIN-CONTAINING PROTEIN 1"/>
    <property type="match status" value="1"/>
</dbReference>
<dbReference type="SMART" id="SM00005">
    <property type="entry name" value="DEATH"/>
    <property type="match status" value="2"/>
</dbReference>
<dbReference type="Gene3D" id="2.60.220.30">
    <property type="match status" value="1"/>
</dbReference>
<evidence type="ECO:0000313" key="4">
    <source>
        <dbReference type="Proteomes" id="UP000663845"/>
    </source>
</evidence>
<dbReference type="EMBL" id="CAJNOG010000217">
    <property type="protein sequence ID" value="CAF1085306.1"/>
    <property type="molecule type" value="Genomic_DNA"/>
</dbReference>
<evidence type="ECO:0000259" key="2">
    <source>
        <dbReference type="PROSITE" id="PS50017"/>
    </source>
</evidence>
<comment type="caution">
    <text evidence="3">The sequence shown here is derived from an EMBL/GenBank/DDBJ whole genome shotgun (WGS) entry which is preliminary data.</text>
</comment>
<reference evidence="3" key="1">
    <citation type="submission" date="2021-02" db="EMBL/GenBank/DDBJ databases">
        <authorList>
            <person name="Nowell W R."/>
        </authorList>
    </citation>
    <scope>NUCLEOTIDE SEQUENCE</scope>
</reference>
<protein>
    <recommendedName>
        <fullName evidence="2">Death domain-containing protein</fullName>
    </recommendedName>
</protein>
<feature type="coiled-coil region" evidence="1">
    <location>
        <begin position="89"/>
        <end position="196"/>
    </location>
</feature>
<proteinExistence type="predicted"/>
<dbReference type="SUPFAM" id="SSF47986">
    <property type="entry name" value="DEATH domain"/>
    <property type="match status" value="2"/>
</dbReference>
<dbReference type="InterPro" id="IPR011029">
    <property type="entry name" value="DEATH-like_dom_sf"/>
</dbReference>
<feature type="domain" description="Death" evidence="2">
    <location>
        <begin position="738"/>
        <end position="808"/>
    </location>
</feature>
<evidence type="ECO:0000313" key="3">
    <source>
        <dbReference type="EMBL" id="CAF1085306.1"/>
    </source>
</evidence>
<dbReference type="AlphaFoldDB" id="A0A814N155"/>
<dbReference type="GO" id="GO:0007165">
    <property type="term" value="P:signal transduction"/>
    <property type="evidence" value="ECO:0007669"/>
    <property type="project" value="InterPro"/>
</dbReference>
<accession>A0A814N155</accession>
<feature type="domain" description="Death" evidence="2">
    <location>
        <begin position="844"/>
        <end position="911"/>
    </location>
</feature>